<accession>A0A0E9W6C4</accession>
<evidence type="ECO:0000313" key="1">
    <source>
        <dbReference type="EMBL" id="JAH85897.1"/>
    </source>
</evidence>
<name>A0A0E9W6C4_ANGAN</name>
<proteinExistence type="predicted"/>
<sequence length="18" mass="2082">MLLLFFCLFVLPLAVTKL</sequence>
<protein>
    <submittedName>
        <fullName evidence="1">Uncharacterized protein</fullName>
    </submittedName>
</protein>
<reference evidence="1" key="2">
    <citation type="journal article" date="2015" name="Fish Shellfish Immunol.">
        <title>Early steps in the European eel (Anguilla anguilla)-Vibrio vulnificus interaction in the gills: Role of the RtxA13 toxin.</title>
        <authorList>
            <person name="Callol A."/>
            <person name="Pajuelo D."/>
            <person name="Ebbesson L."/>
            <person name="Teles M."/>
            <person name="MacKenzie S."/>
            <person name="Amaro C."/>
        </authorList>
    </citation>
    <scope>NUCLEOTIDE SEQUENCE</scope>
</reference>
<reference evidence="1" key="1">
    <citation type="submission" date="2014-11" db="EMBL/GenBank/DDBJ databases">
        <authorList>
            <person name="Amaro Gonzalez C."/>
        </authorList>
    </citation>
    <scope>NUCLEOTIDE SEQUENCE</scope>
</reference>
<dbReference type="EMBL" id="GBXM01022680">
    <property type="protein sequence ID" value="JAH85897.1"/>
    <property type="molecule type" value="Transcribed_RNA"/>
</dbReference>
<organism evidence="1">
    <name type="scientific">Anguilla anguilla</name>
    <name type="common">European freshwater eel</name>
    <name type="synonym">Muraena anguilla</name>
    <dbReference type="NCBI Taxonomy" id="7936"/>
    <lineage>
        <taxon>Eukaryota</taxon>
        <taxon>Metazoa</taxon>
        <taxon>Chordata</taxon>
        <taxon>Craniata</taxon>
        <taxon>Vertebrata</taxon>
        <taxon>Euteleostomi</taxon>
        <taxon>Actinopterygii</taxon>
        <taxon>Neopterygii</taxon>
        <taxon>Teleostei</taxon>
        <taxon>Anguilliformes</taxon>
        <taxon>Anguillidae</taxon>
        <taxon>Anguilla</taxon>
    </lineage>
</organism>
<dbReference type="AlphaFoldDB" id="A0A0E9W6C4"/>